<keyword evidence="2 5" id="KW-0812">Transmembrane</keyword>
<dbReference type="EMBL" id="MPPL01000001">
    <property type="protein sequence ID" value="OKS84610.1"/>
    <property type="molecule type" value="Genomic_DNA"/>
</dbReference>
<evidence type="ECO:0000256" key="3">
    <source>
        <dbReference type="ARBA" id="ARBA00022989"/>
    </source>
</evidence>
<evidence type="ECO:0000256" key="1">
    <source>
        <dbReference type="ARBA" id="ARBA00022475"/>
    </source>
</evidence>
<comment type="caution">
    <text evidence="6">The sequence shown here is derived from an EMBL/GenBank/DDBJ whole genome shotgun (WGS) entry which is preliminary data.</text>
</comment>
<evidence type="ECO:0000256" key="2">
    <source>
        <dbReference type="ARBA" id="ARBA00022692"/>
    </source>
</evidence>
<keyword evidence="4 5" id="KW-0472">Membrane</keyword>
<dbReference type="Proteomes" id="UP000186720">
    <property type="component" value="Unassembled WGS sequence"/>
</dbReference>
<dbReference type="STRING" id="1302689.RG47T_0042"/>
<feature type="transmembrane region" description="Helical" evidence="5">
    <location>
        <begin position="6"/>
        <end position="26"/>
    </location>
</feature>
<evidence type="ECO:0000313" key="7">
    <source>
        <dbReference type="Proteomes" id="UP000186720"/>
    </source>
</evidence>
<gene>
    <name evidence="6" type="ORF">RG47T_0042</name>
</gene>
<evidence type="ECO:0000256" key="4">
    <source>
        <dbReference type="ARBA" id="ARBA00023136"/>
    </source>
</evidence>
<keyword evidence="1" id="KW-1003">Cell membrane</keyword>
<evidence type="ECO:0000313" key="6">
    <source>
        <dbReference type="EMBL" id="OKS84610.1"/>
    </source>
</evidence>
<dbReference type="AlphaFoldDB" id="A0A1Q5ZS59"/>
<proteinExistence type="predicted"/>
<feature type="transmembrane region" description="Helical" evidence="5">
    <location>
        <begin position="144"/>
        <end position="164"/>
    </location>
</feature>
<accession>A0A1Q5ZS59</accession>
<feature type="transmembrane region" description="Helical" evidence="5">
    <location>
        <begin position="176"/>
        <end position="196"/>
    </location>
</feature>
<dbReference type="InterPro" id="IPR003810">
    <property type="entry name" value="Mntp/YtaF"/>
</dbReference>
<keyword evidence="3 5" id="KW-1133">Transmembrane helix</keyword>
<dbReference type="Pfam" id="PF02659">
    <property type="entry name" value="Mntp"/>
    <property type="match status" value="1"/>
</dbReference>
<reference evidence="6 7" key="1">
    <citation type="submission" date="2016-11" db="EMBL/GenBank/DDBJ databases">
        <title>Whole Genome Sequencing of Mucilaginibacter polytrichastri RG4-7(T) isolated from the moss sample.</title>
        <authorList>
            <person name="Li Y."/>
        </authorList>
    </citation>
    <scope>NUCLEOTIDE SEQUENCE [LARGE SCALE GENOMIC DNA]</scope>
    <source>
        <strain evidence="6 7">RG4-7</strain>
    </source>
</reference>
<organism evidence="6 7">
    <name type="scientific">Mucilaginibacter polytrichastri</name>
    <dbReference type="NCBI Taxonomy" id="1302689"/>
    <lineage>
        <taxon>Bacteria</taxon>
        <taxon>Pseudomonadati</taxon>
        <taxon>Bacteroidota</taxon>
        <taxon>Sphingobacteriia</taxon>
        <taxon>Sphingobacteriales</taxon>
        <taxon>Sphingobacteriaceae</taxon>
        <taxon>Mucilaginibacter</taxon>
    </lineage>
</organism>
<keyword evidence="7" id="KW-1185">Reference proteome</keyword>
<evidence type="ECO:0000256" key="5">
    <source>
        <dbReference type="SAM" id="Phobius"/>
    </source>
</evidence>
<sequence>MICNIAIIFIAAGVAADNLVIAFVSGNEIAIFGASRLEAPKPAARPPRWLVLFFLLFIIQNMVFFYGKWFGLYTKPMLSGQEQLIAIGLLFSISMKMAQELKSKNGTVKQVLLDTQYFLEIGLGTAVYVFAFGCALNWLHLDRLVFILSLLVFTAIFLLVGALLGKYHFEKTFKYLNTVSVFLLMTGNVLLIIELFKHNIQ</sequence>
<feature type="transmembrane region" description="Helical" evidence="5">
    <location>
        <begin position="117"/>
        <end position="138"/>
    </location>
</feature>
<protein>
    <submittedName>
        <fullName evidence="6">Uncharacterized protein</fullName>
    </submittedName>
</protein>
<feature type="transmembrane region" description="Helical" evidence="5">
    <location>
        <begin position="47"/>
        <end position="66"/>
    </location>
</feature>
<name>A0A1Q5ZS59_9SPHI</name>